<comment type="caution">
    <text evidence="2">The sequence shown here is derived from an EMBL/GenBank/DDBJ whole genome shotgun (WGS) entry which is preliminary data.</text>
</comment>
<gene>
    <name evidence="2" type="ORF">Q5H93_14900</name>
</gene>
<protein>
    <recommendedName>
        <fullName evidence="1">Cadherin domain-containing protein</fullName>
    </recommendedName>
</protein>
<dbReference type="Proteomes" id="UP001176429">
    <property type="component" value="Unassembled WGS sequence"/>
</dbReference>
<organism evidence="2 3">
    <name type="scientific">Hymenobacter aranciens</name>
    <dbReference type="NCBI Taxonomy" id="3063996"/>
    <lineage>
        <taxon>Bacteria</taxon>
        <taxon>Pseudomonadati</taxon>
        <taxon>Bacteroidota</taxon>
        <taxon>Cytophagia</taxon>
        <taxon>Cytophagales</taxon>
        <taxon>Hymenobacteraceae</taxon>
        <taxon>Hymenobacter</taxon>
    </lineage>
</organism>
<dbReference type="EMBL" id="JAUQSY010000009">
    <property type="protein sequence ID" value="MDO7876030.1"/>
    <property type="molecule type" value="Genomic_DNA"/>
</dbReference>
<keyword evidence="3" id="KW-1185">Reference proteome</keyword>
<dbReference type="RefSeq" id="WP_305007363.1">
    <property type="nucleotide sequence ID" value="NZ_JAUQSY010000009.1"/>
</dbReference>
<proteinExistence type="predicted"/>
<evidence type="ECO:0000259" key="1">
    <source>
        <dbReference type="PROSITE" id="PS50268"/>
    </source>
</evidence>
<evidence type="ECO:0000313" key="2">
    <source>
        <dbReference type="EMBL" id="MDO7876030.1"/>
    </source>
</evidence>
<dbReference type="PROSITE" id="PS50268">
    <property type="entry name" value="CADHERIN_2"/>
    <property type="match status" value="1"/>
</dbReference>
<dbReference type="Gene3D" id="2.60.40.10">
    <property type="entry name" value="Immunoglobulins"/>
    <property type="match status" value="1"/>
</dbReference>
<evidence type="ECO:0000313" key="3">
    <source>
        <dbReference type="Proteomes" id="UP001176429"/>
    </source>
</evidence>
<name>A0ABT9BCN3_9BACT</name>
<accession>A0ABT9BCN3</accession>
<dbReference type="InterPro" id="IPR013783">
    <property type="entry name" value="Ig-like_fold"/>
</dbReference>
<reference evidence="2" key="1">
    <citation type="submission" date="2023-07" db="EMBL/GenBank/DDBJ databases">
        <authorList>
            <person name="Kim M.K."/>
        </authorList>
    </citation>
    <scope>NUCLEOTIDE SEQUENCE</scope>
    <source>
        <strain evidence="2">ASUV-10-1</strain>
    </source>
</reference>
<feature type="domain" description="Cadherin" evidence="1">
    <location>
        <begin position="68"/>
        <end position="162"/>
    </location>
</feature>
<sequence length="440" mass="48290">MKALLLTFFLTWTAIIRTHAQEDLTKQSPPQTARNLALPKPILPVPLRINSIPSDFSLETTNTQSFSFTALNPDSHPLQWSLKGSTNPFLKIDPSTGILSWTPPSGPDADIAVKKAIKAGALVLNQTKELEVKVINSANPTEQDVQKFNVTIFDTNIESPKFRRPNKIFSIQEGQEFLFKIPLDFTDGQKINIVTAHPQGKGAVTTPTGANPNFTWIPSFDVVPADDPDRKITERLFFEAKNSFNRSDTMTIFVVVEDRPDCKTDAVRHANEIGTTTEYLSKLQSTFASEHAQAEKRRRLRTTFDVGAAILGGVGGVFGLLPAQTSTQTTTAAILAFAGASALTIKLLAVPEDTKAATREQELVAAINQIGRRLLQVRNFDCTAPTQKENLQALIKTRDDLLDSKGLALTDLLPADEVAKFQKAKAEYEKRNPTSPITAP</sequence>
<dbReference type="InterPro" id="IPR002126">
    <property type="entry name" value="Cadherin-like_dom"/>
</dbReference>